<dbReference type="PROSITE" id="PS50222">
    <property type="entry name" value="EF_HAND_2"/>
    <property type="match status" value="1"/>
</dbReference>
<feature type="compositionally biased region" description="Polar residues" evidence="2">
    <location>
        <begin position="168"/>
        <end position="179"/>
    </location>
</feature>
<dbReference type="PROSITE" id="PS00018">
    <property type="entry name" value="EF_HAND_1"/>
    <property type="match status" value="1"/>
</dbReference>
<name>A0AA36DLS7_CYLNA</name>
<proteinExistence type="predicted"/>
<keyword evidence="1" id="KW-0106">Calcium</keyword>
<dbReference type="Pfam" id="PF12763">
    <property type="entry name" value="EH"/>
    <property type="match status" value="1"/>
</dbReference>
<gene>
    <name evidence="5" type="ORF">CYNAS_LOCUS746</name>
</gene>
<dbReference type="GO" id="GO:0005509">
    <property type="term" value="F:calcium ion binding"/>
    <property type="evidence" value="ECO:0007669"/>
    <property type="project" value="InterPro"/>
</dbReference>
<comment type="caution">
    <text evidence="5">The sequence shown here is derived from an EMBL/GenBank/DDBJ whole genome shotgun (WGS) entry which is preliminary data.</text>
</comment>
<feature type="region of interest" description="Disordered" evidence="2">
    <location>
        <begin position="163"/>
        <end position="198"/>
    </location>
</feature>
<feature type="compositionally biased region" description="Pro residues" evidence="2">
    <location>
        <begin position="250"/>
        <end position="260"/>
    </location>
</feature>
<evidence type="ECO:0000313" key="5">
    <source>
        <dbReference type="EMBL" id="CAJ0588763.1"/>
    </source>
</evidence>
<accession>A0AA36DLS7</accession>
<dbReference type="Gene3D" id="1.10.238.10">
    <property type="entry name" value="EF-hand"/>
    <property type="match status" value="1"/>
</dbReference>
<dbReference type="GO" id="GO:0005886">
    <property type="term" value="C:plasma membrane"/>
    <property type="evidence" value="ECO:0007669"/>
    <property type="project" value="TreeGrafter"/>
</dbReference>
<sequence length="478" mass="52117">MTAPFGPNVLDPMCGSSHMAAEHESKPLYFANGDFAKTVADIIASSVPESDRGKAYASQDAIYEISEKQRDYYTKCFRHLMRTTQGNACLEGALNGADMRIIEFFKRSGLDNEVLSKIWSLSDVNEDGWLDINEFSAAMHLIVLKVKGHVEIPLSLPSCIRPPMTPPRASSQVQNSPVATASALRGPPSSGSWDQFDAVDFAPPSSANNLKKETPLAEFSDIPPLLVDSRPTAVKQTVPAVPLLALKSPSGPPPQPPPRPLQKGHIRSASLDMMKQLQLAQTGYNALVQGCTKRAQQFLSPPLRSSLMSALVGGALFWRLYLTARRVLNHAILPLPQSSTFVRALDGNPPPTKIEQKLARHAARAADPSILPGVRPIPKEVSDSLRDQLTPGKYYAKSMTQYLGPFDDEPTAETLPSGDTYFILQNMGRLGDTGKCVFRHVKQINVTVLCKVNELVRHSAGNGSYAIGKYDFPKSNSN</sequence>
<dbReference type="EMBL" id="CATQJL010000001">
    <property type="protein sequence ID" value="CAJ0588763.1"/>
    <property type="molecule type" value="Genomic_DNA"/>
</dbReference>
<protein>
    <submittedName>
        <fullName evidence="5">Uncharacterized protein</fullName>
    </submittedName>
</protein>
<evidence type="ECO:0000259" key="3">
    <source>
        <dbReference type="PROSITE" id="PS50031"/>
    </source>
</evidence>
<dbReference type="PROSITE" id="PS50031">
    <property type="entry name" value="EH"/>
    <property type="match status" value="1"/>
</dbReference>
<keyword evidence="6" id="KW-1185">Reference proteome</keyword>
<dbReference type="AlphaFoldDB" id="A0AA36DLS7"/>
<feature type="domain" description="EH" evidence="3">
    <location>
        <begin position="69"/>
        <end position="167"/>
    </location>
</feature>
<reference evidence="5" key="1">
    <citation type="submission" date="2023-07" db="EMBL/GenBank/DDBJ databases">
        <authorList>
            <consortium name="CYATHOMIX"/>
        </authorList>
    </citation>
    <scope>NUCLEOTIDE SEQUENCE</scope>
    <source>
        <strain evidence="5">N/A</strain>
    </source>
</reference>
<dbReference type="InterPro" id="IPR011992">
    <property type="entry name" value="EF-hand-dom_pair"/>
</dbReference>
<dbReference type="InterPro" id="IPR000261">
    <property type="entry name" value="EH_dom"/>
</dbReference>
<dbReference type="InterPro" id="IPR018247">
    <property type="entry name" value="EF_Hand_1_Ca_BS"/>
</dbReference>
<dbReference type="CDD" id="cd00052">
    <property type="entry name" value="EH"/>
    <property type="match status" value="1"/>
</dbReference>
<dbReference type="Proteomes" id="UP001176961">
    <property type="component" value="Unassembled WGS sequence"/>
</dbReference>
<evidence type="ECO:0000256" key="2">
    <source>
        <dbReference type="SAM" id="MobiDB-lite"/>
    </source>
</evidence>
<dbReference type="InterPro" id="IPR002048">
    <property type="entry name" value="EF_hand_dom"/>
</dbReference>
<feature type="domain" description="EF-hand" evidence="4">
    <location>
        <begin position="110"/>
        <end position="145"/>
    </location>
</feature>
<organism evidence="5 6">
    <name type="scientific">Cylicocyclus nassatus</name>
    <name type="common">Nematode worm</name>
    <dbReference type="NCBI Taxonomy" id="53992"/>
    <lineage>
        <taxon>Eukaryota</taxon>
        <taxon>Metazoa</taxon>
        <taxon>Ecdysozoa</taxon>
        <taxon>Nematoda</taxon>
        <taxon>Chromadorea</taxon>
        <taxon>Rhabditida</taxon>
        <taxon>Rhabditina</taxon>
        <taxon>Rhabditomorpha</taxon>
        <taxon>Strongyloidea</taxon>
        <taxon>Strongylidae</taxon>
        <taxon>Cylicocyclus</taxon>
    </lineage>
</organism>
<evidence type="ECO:0000256" key="1">
    <source>
        <dbReference type="ARBA" id="ARBA00022837"/>
    </source>
</evidence>
<feature type="region of interest" description="Disordered" evidence="2">
    <location>
        <begin position="244"/>
        <end position="264"/>
    </location>
</feature>
<dbReference type="SMART" id="SM00027">
    <property type="entry name" value="EH"/>
    <property type="match status" value="1"/>
</dbReference>
<dbReference type="SUPFAM" id="SSF47473">
    <property type="entry name" value="EF-hand"/>
    <property type="match status" value="1"/>
</dbReference>
<dbReference type="GO" id="GO:0005737">
    <property type="term" value="C:cytoplasm"/>
    <property type="evidence" value="ECO:0007669"/>
    <property type="project" value="TreeGrafter"/>
</dbReference>
<dbReference type="PANTHER" id="PTHR11216">
    <property type="entry name" value="EH DOMAIN"/>
    <property type="match status" value="1"/>
</dbReference>
<evidence type="ECO:0000313" key="6">
    <source>
        <dbReference type="Proteomes" id="UP001176961"/>
    </source>
</evidence>
<evidence type="ECO:0000259" key="4">
    <source>
        <dbReference type="PROSITE" id="PS50222"/>
    </source>
</evidence>
<dbReference type="GO" id="GO:0016197">
    <property type="term" value="P:endosomal transport"/>
    <property type="evidence" value="ECO:0007669"/>
    <property type="project" value="TreeGrafter"/>
</dbReference>
<dbReference type="GO" id="GO:0006897">
    <property type="term" value="P:endocytosis"/>
    <property type="evidence" value="ECO:0007669"/>
    <property type="project" value="TreeGrafter"/>
</dbReference>
<dbReference type="PANTHER" id="PTHR11216:SF174">
    <property type="entry name" value="GH06923P"/>
    <property type="match status" value="1"/>
</dbReference>